<dbReference type="InterPro" id="IPR007111">
    <property type="entry name" value="NACHT_NTPase"/>
</dbReference>
<dbReference type="PATRIC" id="fig|394096.3.peg.769"/>
<comment type="caution">
    <text evidence="3">The sequence shown here is derived from an EMBL/GenBank/DDBJ whole genome shotgun (WGS) entry which is preliminary data.</text>
</comment>
<accession>A0A085WXV0</accession>
<dbReference type="PANTHER" id="PTHR46832">
    <property type="entry name" value="5'-METHYLTHIOADENOSINE/S-ADENOSYLHOMOCYSTEINE NUCLEOSIDASE"/>
    <property type="match status" value="1"/>
</dbReference>
<dbReference type="Proteomes" id="UP000028725">
    <property type="component" value="Unassembled WGS sequence"/>
</dbReference>
<dbReference type="GO" id="GO:0005829">
    <property type="term" value="C:cytosol"/>
    <property type="evidence" value="ECO:0007669"/>
    <property type="project" value="TreeGrafter"/>
</dbReference>
<evidence type="ECO:0000313" key="4">
    <source>
        <dbReference type="Proteomes" id="UP000028725"/>
    </source>
</evidence>
<dbReference type="GO" id="GO:0008930">
    <property type="term" value="F:methylthioadenosine nucleosidase activity"/>
    <property type="evidence" value="ECO:0007669"/>
    <property type="project" value="TreeGrafter"/>
</dbReference>
<evidence type="ECO:0000259" key="2">
    <source>
        <dbReference type="PROSITE" id="PS50837"/>
    </source>
</evidence>
<evidence type="ECO:0000256" key="1">
    <source>
        <dbReference type="SAM" id="MobiDB-lite"/>
    </source>
</evidence>
<dbReference type="RefSeq" id="WP_044181916.1">
    <property type="nucleotide sequence ID" value="NZ_JMCB01000001.1"/>
</dbReference>
<proteinExistence type="predicted"/>
<reference evidence="3 4" key="1">
    <citation type="submission" date="2014-04" db="EMBL/GenBank/DDBJ databases">
        <title>Genome assembly of Hyalangium minutum DSM 14724.</title>
        <authorList>
            <person name="Sharma G."/>
            <person name="Subramanian S."/>
        </authorList>
    </citation>
    <scope>NUCLEOTIDE SEQUENCE [LARGE SCALE GENOMIC DNA]</scope>
    <source>
        <strain evidence="3 4">DSM 14724</strain>
    </source>
</reference>
<evidence type="ECO:0000313" key="3">
    <source>
        <dbReference type="EMBL" id="KFE72513.1"/>
    </source>
</evidence>
<dbReference type="GO" id="GO:0008782">
    <property type="term" value="F:adenosylhomocysteine nucleosidase activity"/>
    <property type="evidence" value="ECO:0007669"/>
    <property type="project" value="TreeGrafter"/>
</dbReference>
<dbReference type="InterPro" id="IPR016024">
    <property type="entry name" value="ARM-type_fold"/>
</dbReference>
<gene>
    <name evidence="3" type="ORF">DB31_0776</name>
</gene>
<dbReference type="PANTHER" id="PTHR46832:SF1">
    <property type="entry name" value="5'-METHYLTHIOADENOSINE_S-ADENOSYLHOMOCYSTEINE NUCLEOSIDASE"/>
    <property type="match status" value="1"/>
</dbReference>
<name>A0A085WXV0_9BACT</name>
<protein>
    <recommendedName>
        <fullName evidence="2">NACHT domain-containing protein</fullName>
    </recommendedName>
</protein>
<dbReference type="Pfam" id="PF01048">
    <property type="entry name" value="PNP_UDP_1"/>
    <property type="match status" value="1"/>
</dbReference>
<dbReference type="SUPFAM" id="SSF53167">
    <property type="entry name" value="Purine and uridine phosphorylases"/>
    <property type="match status" value="1"/>
</dbReference>
<dbReference type="GO" id="GO:0009116">
    <property type="term" value="P:nucleoside metabolic process"/>
    <property type="evidence" value="ECO:0007669"/>
    <property type="project" value="InterPro"/>
</dbReference>
<dbReference type="InterPro" id="IPR000845">
    <property type="entry name" value="Nucleoside_phosphorylase_d"/>
</dbReference>
<dbReference type="InterPro" id="IPR035994">
    <property type="entry name" value="Nucleoside_phosphorylase_sf"/>
</dbReference>
<dbReference type="STRING" id="394096.DB31_0776"/>
<dbReference type="Gene3D" id="3.40.50.300">
    <property type="entry name" value="P-loop containing nucleotide triphosphate hydrolases"/>
    <property type="match status" value="1"/>
</dbReference>
<sequence length="2143" mass="237646">MQPQADVIILTALKEEYDAVLEVSTGALPGSTWETELRDDGQTVSFRSFQGTRGGELRVAVLQAPAMGGVAAVGAIAPLVEPYKPRCLAMCGVCAGNPGVVELGDVIVADVLWDYDQGRAERTVTDSGATVERVQGRRLSYLLKARWKRAAVPFVPPGADSWLKLRPRSSQDSAEKPFRVHVGPLATGTKVQRGPGIFERLIQEDYKVLGLEMEAAALAAFAHEHELPHLVMKGVMDFADSAKNDRFKAFAARASAECLVAFLRENLPAGPADAAISEEALAAYKRALVEQSSVPHLELHGLANIEPGSREMKLELLKFAVAPSLHDGAHAASRRELEIQEQLARGVEDPVQRHALAQEREQLMDARWDYYAVRGKEHIRPHSFAQVLSRHERLVIVGDPGAGKSILLRLALLACDEGPLGQDARQLLGEEDLFNDQSLGALKALRRLLPVPIKLGRLGEALKKERGLSLEEFIRRHLGQHRASKKLLGSLPFLLNTGRIFLLCDGLDEVAEELRERVVQRVTALLEQYPDVRLLLTTRPYGYRPRVPGLEHARLAALSSWQQQKLVSRLHVLVEGGQSGEAAGAARARQRTRALLRSVHTRPEWQTLSSNPLLLTLSALTRTDQGALPRHRVIVYNNFVTTLLAEWRSAVPLKKAQQLLAAWASVAFELVRQEKHLGIAKAHLLRMLADTQHTPPKRAQSFAETALQLALERGLVREEEETVSFWHRTFGEFLAAYALTGTDEQGAASRILEAGPLPLPVLQFAAARLDHVLHARPQADALARGLLAQDERAPGRLLRPGLRQVSACLTDGVSFSQELVERVWTSWAELLAQTAPSRAWSQFRPLTQAALPRTLPAALVERFARLPDRGLYEIHHGTSLLVARLAREAPDAAREVCTRWMNAQSSLAGTQKFHGAIGLASLGQWSDEVIAALGEFREVLKLGVEILAQQVRDGGPVLRERLLTLAQARIPGDDPSMGKPAPSDLPTARTQEHERVVERRLSAAVLLAISGTWEENGAWVLHRALSGKESPSRLDELKGVLLHCATAAPVQASLLEWICDGQLLGDNARQLVREVAALVEDLPQQVLERFAQAEGTVQEQLEELLVQVGTERRSLLDLLWGWLEDPQEERRVRAARLLRKLARHEPRYHEALRRGMQAPEPVWRVRWAYASFSLNPELSKRALATLQDCARSPDPAVLEAVYGRNKALDCVRWEGVPALEGWLACALDPTVPDAARLRAAQLVMYAKESWEPVREIFYALLDSEDSLVRHSAAIELFLRAPSDMRVSLMAAERAAQTDGCRRLKMGREKLEACAREAVQAILRGLPRQAVSKPPDRSWGVQSDWSALLAELVTQDLPAAAPLIQNLNQPGVAGEAAEAALEELARKHPFVRAAIGERLRQAVAAPHPLELQRLVRLGLLHGELQPLAIPASRGLDPHTLSPGEASWLAKLLKSAHADEDALRFWRSALEGARAVDTLEAAAELAVYFPGEAGPWIQGAIARLLGSPEPSLRLDAARLALLCGVHEEGAVQVLIGCLELRESLHRAPDKRLNLLELLEGRAFDRRAEHKLLQESSRSNIRTEFLAMQTLYLHRPARGATILEQWLGAESMEHFQYAVEALTARGHSGERVSAALMERLRSAPKAQLVTLMHLAHEQKASPKEVLERLLARHGGDPEGGLVDVALINWLYRHPTLWAELRRQPPELRESFRILLYNDPFVTRDTVAFTVERALAQNDILNVNVWESAVSIWCRHPKGESEEHPRPSRRIETAAPEQVRGWLQELLPQEPLPSTLEGLSCFDRLAELAELPLDHRLPVLKRALEIDLGARAHEPTYPWRLELQATAALRVLKLGGSHGRLLPILQRAVDDLRSPWGPNAFPFASALLTYWPNDITRRQFVLRTALAEDNGFSTDQLLVLLEMAQLPQEERISLLCLCLGLQPRATLPTCVPSASAAWREHAPSLFAALENLGCDKARLASLLHEFVSTYGTKLSAQAQRALLDRPELTAASSAKLLAGVLLERPYDADPPGQRWLERFASKRPQGEERSLLERHWDSDSLSTHLKWLADFSQADEPEPVEQALCELTGVDSPLYRQARQRHALSDAQWSQLLEQLALAPEEPKASQFAKEWLLMSLWRTWESPAAV</sequence>
<feature type="domain" description="NACHT" evidence="2">
    <location>
        <begin position="392"/>
        <end position="540"/>
    </location>
</feature>
<dbReference type="OrthoDB" id="448481at2"/>
<dbReference type="PROSITE" id="PS50837">
    <property type="entry name" value="NACHT"/>
    <property type="match status" value="1"/>
</dbReference>
<organism evidence="3 4">
    <name type="scientific">Hyalangium minutum</name>
    <dbReference type="NCBI Taxonomy" id="394096"/>
    <lineage>
        <taxon>Bacteria</taxon>
        <taxon>Pseudomonadati</taxon>
        <taxon>Myxococcota</taxon>
        <taxon>Myxococcia</taxon>
        <taxon>Myxococcales</taxon>
        <taxon>Cystobacterineae</taxon>
        <taxon>Archangiaceae</taxon>
        <taxon>Hyalangium</taxon>
    </lineage>
</organism>
<keyword evidence="4" id="KW-1185">Reference proteome</keyword>
<dbReference type="SUPFAM" id="SSF48371">
    <property type="entry name" value="ARM repeat"/>
    <property type="match status" value="1"/>
</dbReference>
<dbReference type="Gene3D" id="3.40.50.1580">
    <property type="entry name" value="Nucleoside phosphorylase domain"/>
    <property type="match status" value="1"/>
</dbReference>
<dbReference type="InterPro" id="IPR027417">
    <property type="entry name" value="P-loop_NTPase"/>
</dbReference>
<dbReference type="GO" id="GO:0019284">
    <property type="term" value="P:L-methionine salvage from S-adenosylmethionine"/>
    <property type="evidence" value="ECO:0007669"/>
    <property type="project" value="TreeGrafter"/>
</dbReference>
<dbReference type="SUPFAM" id="SSF52540">
    <property type="entry name" value="P-loop containing nucleoside triphosphate hydrolases"/>
    <property type="match status" value="1"/>
</dbReference>
<feature type="region of interest" description="Disordered" evidence="1">
    <location>
        <begin position="971"/>
        <end position="992"/>
    </location>
</feature>
<dbReference type="EMBL" id="JMCB01000001">
    <property type="protein sequence ID" value="KFE72513.1"/>
    <property type="molecule type" value="Genomic_DNA"/>
</dbReference>